<evidence type="ECO:0000313" key="2">
    <source>
        <dbReference type="Proteomes" id="UP000633936"/>
    </source>
</evidence>
<name>A0ABR7I606_9FIRM</name>
<evidence type="ECO:0000313" key="1">
    <source>
        <dbReference type="EMBL" id="MBC5741945.1"/>
    </source>
</evidence>
<gene>
    <name evidence="1" type="ORF">H8Z79_16390</name>
</gene>
<protein>
    <submittedName>
        <fullName evidence="1">Uncharacterized protein</fullName>
    </submittedName>
</protein>
<proteinExistence type="predicted"/>
<accession>A0ABR7I606</accession>
<dbReference type="EMBL" id="JACOQE010000019">
    <property type="protein sequence ID" value="MBC5741945.1"/>
    <property type="molecule type" value="Genomic_DNA"/>
</dbReference>
<organism evidence="1 2">
    <name type="scientific">Blautia intestinalis</name>
    <dbReference type="NCBI Taxonomy" id="2763028"/>
    <lineage>
        <taxon>Bacteria</taxon>
        <taxon>Bacillati</taxon>
        <taxon>Bacillota</taxon>
        <taxon>Clostridia</taxon>
        <taxon>Lachnospirales</taxon>
        <taxon>Lachnospiraceae</taxon>
        <taxon>Blautia</taxon>
    </lineage>
</organism>
<dbReference type="RefSeq" id="WP_015541396.1">
    <property type="nucleotide sequence ID" value="NZ_JACOQE010000019.1"/>
</dbReference>
<reference evidence="1 2" key="1">
    <citation type="submission" date="2020-08" db="EMBL/GenBank/DDBJ databases">
        <title>Genome public.</title>
        <authorList>
            <person name="Liu C."/>
            <person name="Sun Q."/>
        </authorList>
    </citation>
    <scope>NUCLEOTIDE SEQUENCE [LARGE SCALE GENOMIC DNA]</scope>
    <source>
        <strain evidence="1 2">27-44</strain>
    </source>
</reference>
<dbReference type="InterPro" id="IPR014942">
    <property type="entry name" value="AbiEii"/>
</dbReference>
<keyword evidence="2" id="KW-1185">Reference proteome</keyword>
<comment type="caution">
    <text evidence="1">The sequence shown here is derived from an EMBL/GenBank/DDBJ whole genome shotgun (WGS) entry which is preliminary data.</text>
</comment>
<sequence>MDEFDYPGIRIYTEGFLEKLKQPIKIDVSTDDVITPEAIEYKYPLLFEERDIYLNI</sequence>
<dbReference type="Pfam" id="PF08843">
    <property type="entry name" value="AbiEii"/>
    <property type="match status" value="1"/>
</dbReference>
<dbReference type="Proteomes" id="UP000633936">
    <property type="component" value="Unassembled WGS sequence"/>
</dbReference>